<comment type="function">
    <text evidence="1 11">DNA ligase that catalyzes the formation of phosphodiester linkages between 5'-phosphoryl and 3'-hydroxyl groups in double-stranded DNA using NAD as a coenzyme and as the energy source for the reaction. It is essential for DNA replication and repair of damaged DNA.</text>
</comment>
<dbReference type="NCBIfam" id="NF005932">
    <property type="entry name" value="PRK07956.1"/>
    <property type="match status" value="1"/>
</dbReference>
<dbReference type="SUPFAM" id="SSF56091">
    <property type="entry name" value="DNA ligase/mRNA capping enzyme, catalytic domain"/>
    <property type="match status" value="1"/>
</dbReference>
<feature type="binding site" evidence="11">
    <location>
        <position position="407"/>
    </location>
    <ligand>
        <name>Zn(2+)</name>
        <dbReference type="ChEBI" id="CHEBI:29105"/>
    </ligand>
</feature>
<dbReference type="InterPro" id="IPR003583">
    <property type="entry name" value="Hlx-hairpin-Hlx_DNA-bd_motif"/>
</dbReference>
<dbReference type="Proteomes" id="UP001236620">
    <property type="component" value="Unassembled WGS sequence"/>
</dbReference>
<dbReference type="GO" id="GO:0003911">
    <property type="term" value="F:DNA ligase (NAD+) activity"/>
    <property type="evidence" value="ECO:0007669"/>
    <property type="project" value="UniProtKB-EC"/>
</dbReference>
<dbReference type="InterPro" id="IPR018239">
    <property type="entry name" value="DNA_ligase_AS"/>
</dbReference>
<dbReference type="InterPro" id="IPR041663">
    <property type="entry name" value="DisA/LigA_HHH"/>
</dbReference>
<evidence type="ECO:0000256" key="8">
    <source>
        <dbReference type="ARBA" id="ARBA00023027"/>
    </source>
</evidence>
<dbReference type="SMART" id="SM00292">
    <property type="entry name" value="BRCT"/>
    <property type="match status" value="1"/>
</dbReference>
<feature type="active site" description="N6-AMP-lysine intermediate" evidence="11">
    <location>
        <position position="116"/>
    </location>
</feature>
<dbReference type="PIRSF" id="PIRSF001604">
    <property type="entry name" value="LigA"/>
    <property type="match status" value="1"/>
</dbReference>
<feature type="binding site" evidence="11">
    <location>
        <position position="404"/>
    </location>
    <ligand>
        <name>Zn(2+)</name>
        <dbReference type="ChEBI" id="CHEBI:29105"/>
    </ligand>
</feature>
<keyword evidence="3 11" id="KW-0235">DNA replication</keyword>
<comment type="cofactor">
    <cofactor evidence="11">
        <name>Mg(2+)</name>
        <dbReference type="ChEBI" id="CHEBI:18420"/>
    </cofactor>
    <cofactor evidence="11">
        <name>Mn(2+)</name>
        <dbReference type="ChEBI" id="CHEBI:29035"/>
    </cofactor>
</comment>
<keyword evidence="4 11" id="KW-0479">Metal-binding</keyword>
<feature type="binding site" evidence="11">
    <location>
        <position position="286"/>
    </location>
    <ligand>
        <name>NAD(+)</name>
        <dbReference type="ChEBI" id="CHEBI:57540"/>
    </ligand>
</feature>
<dbReference type="InterPro" id="IPR004149">
    <property type="entry name" value="Znf_DNAligase_C4"/>
</dbReference>
<comment type="catalytic activity">
    <reaction evidence="10 11">
        <text>NAD(+) + (deoxyribonucleotide)n-3'-hydroxyl + 5'-phospho-(deoxyribonucleotide)m = (deoxyribonucleotide)n+m + AMP + beta-nicotinamide D-nucleotide.</text>
        <dbReference type="EC" id="6.5.1.2"/>
    </reaction>
</comment>
<feature type="binding site" evidence="11">
    <location>
        <position position="137"/>
    </location>
    <ligand>
        <name>NAD(+)</name>
        <dbReference type="ChEBI" id="CHEBI:57540"/>
    </ligand>
</feature>
<dbReference type="InterPro" id="IPR010994">
    <property type="entry name" value="RuvA_2-like"/>
</dbReference>
<evidence type="ECO:0000256" key="2">
    <source>
        <dbReference type="ARBA" id="ARBA00022598"/>
    </source>
</evidence>
<dbReference type="InterPro" id="IPR004150">
    <property type="entry name" value="NAD_DNA_ligase_OB"/>
</dbReference>
<evidence type="ECO:0000256" key="10">
    <source>
        <dbReference type="ARBA" id="ARBA00034005"/>
    </source>
</evidence>
<dbReference type="Gene3D" id="1.10.150.20">
    <property type="entry name" value="5' to 3' exonuclease, C-terminal subdomain"/>
    <property type="match status" value="2"/>
</dbReference>
<dbReference type="SMART" id="SM00278">
    <property type="entry name" value="HhH1"/>
    <property type="match status" value="3"/>
</dbReference>
<dbReference type="HAMAP" id="MF_01588">
    <property type="entry name" value="DNA_ligase_A"/>
    <property type="match status" value="1"/>
</dbReference>
<keyword evidence="7 11" id="KW-0460">Magnesium</keyword>
<dbReference type="InterPro" id="IPR001357">
    <property type="entry name" value="BRCT_dom"/>
</dbReference>
<accession>A0ABU0NEU5</accession>
<dbReference type="InterPro" id="IPR012340">
    <property type="entry name" value="NA-bd_OB-fold"/>
</dbReference>
<dbReference type="SUPFAM" id="SSF50249">
    <property type="entry name" value="Nucleic acid-binding proteins"/>
    <property type="match status" value="1"/>
</dbReference>
<dbReference type="Gene3D" id="3.30.470.30">
    <property type="entry name" value="DNA ligase/mRNA capping enzyme"/>
    <property type="match status" value="1"/>
</dbReference>
<evidence type="ECO:0000256" key="4">
    <source>
        <dbReference type="ARBA" id="ARBA00022723"/>
    </source>
</evidence>
<proteinExistence type="inferred from homology"/>
<dbReference type="PANTHER" id="PTHR23389">
    <property type="entry name" value="CHROMOSOME TRANSMISSION FIDELITY FACTOR 18"/>
    <property type="match status" value="1"/>
</dbReference>
<evidence type="ECO:0000256" key="11">
    <source>
        <dbReference type="HAMAP-Rule" id="MF_01588"/>
    </source>
</evidence>
<dbReference type="SUPFAM" id="SSF47781">
    <property type="entry name" value="RuvA domain 2-like"/>
    <property type="match status" value="1"/>
</dbReference>
<evidence type="ECO:0000256" key="6">
    <source>
        <dbReference type="ARBA" id="ARBA00022833"/>
    </source>
</evidence>
<dbReference type="PANTHER" id="PTHR23389:SF9">
    <property type="entry name" value="DNA LIGASE"/>
    <property type="match status" value="1"/>
</dbReference>
<dbReference type="Gene3D" id="1.10.287.610">
    <property type="entry name" value="Helix hairpin bin"/>
    <property type="match status" value="1"/>
</dbReference>
<dbReference type="SUPFAM" id="SSF52113">
    <property type="entry name" value="BRCT domain"/>
    <property type="match status" value="1"/>
</dbReference>
<comment type="caution">
    <text evidence="13">The sequence shown here is derived from an EMBL/GenBank/DDBJ whole genome shotgun (WGS) entry which is preliminary data.</text>
</comment>
<feature type="binding site" evidence="11">
    <location>
        <position position="427"/>
    </location>
    <ligand>
        <name>Zn(2+)</name>
        <dbReference type="ChEBI" id="CHEBI:29105"/>
    </ligand>
</feature>
<dbReference type="NCBIfam" id="TIGR00575">
    <property type="entry name" value="dnlj"/>
    <property type="match status" value="1"/>
</dbReference>
<dbReference type="InterPro" id="IPR036420">
    <property type="entry name" value="BRCT_dom_sf"/>
</dbReference>
<name>A0ABU0NEU5_9MOLU</name>
<dbReference type="Gene3D" id="2.40.50.140">
    <property type="entry name" value="Nucleic acid-binding proteins"/>
    <property type="match status" value="1"/>
</dbReference>
<keyword evidence="14" id="KW-1185">Reference proteome</keyword>
<dbReference type="InterPro" id="IPR013840">
    <property type="entry name" value="DNAligase_N"/>
</dbReference>
<keyword evidence="6 11" id="KW-0862">Zinc</keyword>
<evidence type="ECO:0000256" key="9">
    <source>
        <dbReference type="ARBA" id="ARBA00023204"/>
    </source>
</evidence>
<feature type="binding site" evidence="11">
    <location>
        <position position="114"/>
    </location>
    <ligand>
        <name>NAD(+)</name>
        <dbReference type="ChEBI" id="CHEBI:57540"/>
    </ligand>
</feature>
<dbReference type="CDD" id="cd00114">
    <property type="entry name" value="LIGANc"/>
    <property type="match status" value="1"/>
</dbReference>
<keyword evidence="2 11" id="KW-0436">Ligase</keyword>
<dbReference type="RefSeq" id="WP_307445070.1">
    <property type="nucleotide sequence ID" value="NZ_JAUSWP010000005.1"/>
</dbReference>
<evidence type="ECO:0000259" key="12">
    <source>
        <dbReference type="PROSITE" id="PS50172"/>
    </source>
</evidence>
<organism evidence="13 14">
    <name type="scientific">Mycoplasma yeatsii</name>
    <dbReference type="NCBI Taxonomy" id="51365"/>
    <lineage>
        <taxon>Bacteria</taxon>
        <taxon>Bacillati</taxon>
        <taxon>Mycoplasmatota</taxon>
        <taxon>Mollicutes</taxon>
        <taxon>Mycoplasmataceae</taxon>
        <taxon>Mycoplasma</taxon>
    </lineage>
</organism>
<dbReference type="SMART" id="SM00532">
    <property type="entry name" value="LIGANc"/>
    <property type="match status" value="1"/>
</dbReference>
<evidence type="ECO:0000313" key="13">
    <source>
        <dbReference type="EMBL" id="MDQ0567937.1"/>
    </source>
</evidence>
<dbReference type="EMBL" id="JAUSWP010000005">
    <property type="protein sequence ID" value="MDQ0567937.1"/>
    <property type="molecule type" value="Genomic_DNA"/>
</dbReference>
<gene>
    <name evidence="11" type="primary">ligA</name>
    <name evidence="13" type="ORF">J2Z63_000584</name>
</gene>
<feature type="binding site" evidence="11">
    <location>
        <position position="422"/>
    </location>
    <ligand>
        <name>Zn(2+)</name>
        <dbReference type="ChEBI" id="CHEBI:29105"/>
    </ligand>
</feature>
<feature type="binding site" evidence="11">
    <location>
        <begin position="34"/>
        <end position="38"/>
    </location>
    <ligand>
        <name>NAD(+)</name>
        <dbReference type="ChEBI" id="CHEBI:57540"/>
    </ligand>
</feature>
<evidence type="ECO:0000256" key="5">
    <source>
        <dbReference type="ARBA" id="ARBA00022763"/>
    </source>
</evidence>
<dbReference type="Pfam" id="PF12826">
    <property type="entry name" value="HHH_2"/>
    <property type="match status" value="1"/>
</dbReference>
<keyword evidence="5 11" id="KW-0227">DNA damage</keyword>
<dbReference type="PROSITE" id="PS01055">
    <property type="entry name" value="DNA_LIGASE_N1"/>
    <property type="match status" value="1"/>
</dbReference>
<dbReference type="CDD" id="cd17748">
    <property type="entry name" value="BRCT_DNA_ligase_like"/>
    <property type="match status" value="1"/>
</dbReference>
<feature type="domain" description="BRCT" evidence="12">
    <location>
        <begin position="588"/>
        <end position="668"/>
    </location>
</feature>
<dbReference type="Pfam" id="PF03120">
    <property type="entry name" value="OB_DNA_ligase"/>
    <property type="match status" value="1"/>
</dbReference>
<keyword evidence="11" id="KW-0464">Manganese</keyword>
<evidence type="ECO:0000313" key="14">
    <source>
        <dbReference type="Proteomes" id="UP001236620"/>
    </source>
</evidence>
<protein>
    <recommendedName>
        <fullName evidence="11">DNA ligase</fullName>
        <ecNumber evidence="11">6.5.1.2</ecNumber>
    </recommendedName>
    <alternativeName>
        <fullName evidence="11">Polydeoxyribonucleotide synthase [NAD(+)]</fullName>
    </alternativeName>
</protein>
<dbReference type="InterPro" id="IPR013839">
    <property type="entry name" value="DNAligase_adenylation"/>
</dbReference>
<keyword evidence="9 11" id="KW-0234">DNA repair</keyword>
<feature type="binding site" evidence="11">
    <location>
        <position position="171"/>
    </location>
    <ligand>
        <name>NAD(+)</name>
        <dbReference type="ChEBI" id="CHEBI:57540"/>
    </ligand>
</feature>
<dbReference type="Gene3D" id="3.40.50.10190">
    <property type="entry name" value="BRCT domain"/>
    <property type="match status" value="1"/>
</dbReference>
<dbReference type="InterPro" id="IPR001679">
    <property type="entry name" value="DNA_ligase"/>
</dbReference>
<comment type="similarity">
    <text evidence="11">Belongs to the NAD-dependent DNA ligase family. LigA subfamily.</text>
</comment>
<keyword evidence="8 11" id="KW-0520">NAD</keyword>
<dbReference type="Pfam" id="PF00533">
    <property type="entry name" value="BRCT"/>
    <property type="match status" value="1"/>
</dbReference>
<feature type="binding site" evidence="11">
    <location>
        <position position="310"/>
    </location>
    <ligand>
        <name>NAD(+)</name>
        <dbReference type="ChEBI" id="CHEBI:57540"/>
    </ligand>
</feature>
<reference evidence="13" key="1">
    <citation type="submission" date="2023-07" db="EMBL/GenBank/DDBJ databases">
        <title>Genomic Encyclopedia of Type Strains, Phase IV (KMG-IV): sequencing the most valuable type-strain genomes for metagenomic binning, comparative biology and taxonomic classification.</title>
        <authorList>
            <person name="Goeker M."/>
        </authorList>
    </citation>
    <scope>NUCLEOTIDE SEQUENCE [LARGE SCALE GENOMIC DNA]</scope>
    <source>
        <strain evidence="13">DSM 22019</strain>
    </source>
</reference>
<sequence>MNKQEILIKINQLKEKIEKWSYEYYVLDNPSVDDSEYDLVLNELIELEKQNPEFITPDSPTQKVGGTIIQGFEKVNHKTPMLSLGNVFSFEEFKDFNNQISKVTNTVDNQYFAELKIDGLSISLIYENGILTTAATRGDGVVGEDVTVNVKTIKSIPLKISKKTRVEVRGEVFLSKKEFEKINNERLLKGEQLFANPRNAAAGTLRQLDSSIVAKRNLDAFLYYYLADDSDDLTQAESIEKLKELGFKTNSEPMLCSNLDQVKNYIEKYTELKDDLDYQIDGIVFKLNDKKLQAKIGYTTKAPKWAIAYKFPAEVKTTKLLDIFPTVGRTGKITYNAKLEPVKIMGTVVSAATLHNAEFIKSKDLRVNCYVKIKKAGDIIPEVLESVKDDNFYNLDKWIIDEHCPDCDSLLEKNTDEVDQFCINTSCPRQIVRCLQHFVSRNATNIVGLGDQLIETLFNNKILSNILDIYNLKNYKDEILQIEGFGQKKYDNLINSIELSKSSSFDKILFGLGIRHIGQKNAKVLAQNFKNIDNLKNASLEQLTNIDSIGEVMAQSVVDWFKIDENIKLIEELKLIGISFAYLDSIVNQESKIADKTFVITGTLSKNREYFKELIEKNLGKTTSSVTSKTDYLLSGENAGSKLEKANSLGIKVINEDEFYKLIGNESE</sequence>
<evidence type="ECO:0000256" key="3">
    <source>
        <dbReference type="ARBA" id="ARBA00022705"/>
    </source>
</evidence>
<dbReference type="Pfam" id="PF01653">
    <property type="entry name" value="DNA_ligase_aden"/>
    <property type="match status" value="1"/>
</dbReference>
<evidence type="ECO:0000256" key="1">
    <source>
        <dbReference type="ARBA" id="ARBA00004067"/>
    </source>
</evidence>
<dbReference type="PROSITE" id="PS50172">
    <property type="entry name" value="BRCT"/>
    <property type="match status" value="1"/>
</dbReference>
<feature type="binding site" evidence="11">
    <location>
        <begin position="83"/>
        <end position="84"/>
    </location>
    <ligand>
        <name>NAD(+)</name>
        <dbReference type="ChEBI" id="CHEBI:57540"/>
    </ligand>
</feature>
<dbReference type="Pfam" id="PF03119">
    <property type="entry name" value="DNA_ligase_ZBD"/>
    <property type="match status" value="1"/>
</dbReference>
<evidence type="ECO:0000256" key="7">
    <source>
        <dbReference type="ARBA" id="ARBA00022842"/>
    </source>
</evidence>
<dbReference type="EC" id="6.5.1.2" evidence="11"/>